<comment type="caution">
    <text evidence="5">The sequence shown here is derived from an EMBL/GenBank/DDBJ whole genome shotgun (WGS) entry which is preliminary data.</text>
</comment>
<keyword evidence="3" id="KW-0732">Signal</keyword>
<evidence type="ECO:0000259" key="4">
    <source>
        <dbReference type="Pfam" id="PF09335"/>
    </source>
</evidence>
<keyword evidence="2" id="KW-0812">Transmembrane</keyword>
<feature type="region of interest" description="Disordered" evidence="1">
    <location>
        <begin position="73"/>
        <end position="98"/>
    </location>
</feature>
<dbReference type="AlphaFoldDB" id="A0A9W7KVF8"/>
<feature type="transmembrane region" description="Helical" evidence="2">
    <location>
        <begin position="328"/>
        <end position="346"/>
    </location>
</feature>
<feature type="chain" id="PRO_5040851917" description="VTT domain-containing protein" evidence="3">
    <location>
        <begin position="26"/>
        <end position="359"/>
    </location>
</feature>
<dbReference type="InterPro" id="IPR032816">
    <property type="entry name" value="VTT_dom"/>
</dbReference>
<dbReference type="PANTHER" id="PTHR46826">
    <property type="match status" value="1"/>
</dbReference>
<dbReference type="EMBL" id="BRXX01000451">
    <property type="protein sequence ID" value="GMI12770.1"/>
    <property type="molecule type" value="Genomic_DNA"/>
</dbReference>
<dbReference type="Pfam" id="PF09335">
    <property type="entry name" value="VTT_dom"/>
    <property type="match status" value="1"/>
</dbReference>
<evidence type="ECO:0000313" key="6">
    <source>
        <dbReference type="Proteomes" id="UP001165160"/>
    </source>
</evidence>
<evidence type="ECO:0000313" key="5">
    <source>
        <dbReference type="EMBL" id="GMI12770.1"/>
    </source>
</evidence>
<accession>A0A9W7KVF8</accession>
<evidence type="ECO:0000256" key="2">
    <source>
        <dbReference type="SAM" id="Phobius"/>
    </source>
</evidence>
<feature type="transmembrane region" description="Helical" evidence="2">
    <location>
        <begin position="289"/>
        <end position="308"/>
    </location>
</feature>
<dbReference type="Proteomes" id="UP001165160">
    <property type="component" value="Unassembled WGS sequence"/>
</dbReference>
<dbReference type="InterPro" id="IPR053240">
    <property type="entry name" value="VTT_domain"/>
</dbReference>
<name>A0A9W7KVF8_9STRA</name>
<feature type="transmembrane region" description="Helical" evidence="2">
    <location>
        <begin position="179"/>
        <end position="207"/>
    </location>
</feature>
<feature type="domain" description="VTT" evidence="4">
    <location>
        <begin position="194"/>
        <end position="312"/>
    </location>
</feature>
<reference evidence="6" key="1">
    <citation type="journal article" date="2023" name="Commun. Biol.">
        <title>Genome analysis of Parmales, the sister group of diatoms, reveals the evolutionary specialization of diatoms from phago-mixotrophs to photoautotrophs.</title>
        <authorList>
            <person name="Ban H."/>
            <person name="Sato S."/>
            <person name="Yoshikawa S."/>
            <person name="Yamada K."/>
            <person name="Nakamura Y."/>
            <person name="Ichinomiya M."/>
            <person name="Sato N."/>
            <person name="Blanc-Mathieu R."/>
            <person name="Endo H."/>
            <person name="Kuwata A."/>
            <person name="Ogata H."/>
        </authorList>
    </citation>
    <scope>NUCLEOTIDE SEQUENCE [LARGE SCALE GENOMIC DNA]</scope>
    <source>
        <strain evidence="6">NIES 3699</strain>
    </source>
</reference>
<keyword evidence="2" id="KW-1133">Transmembrane helix</keyword>
<proteinExistence type="predicted"/>
<feature type="transmembrane region" description="Helical" evidence="2">
    <location>
        <begin position="214"/>
        <end position="235"/>
    </location>
</feature>
<organism evidence="5 6">
    <name type="scientific">Triparma verrucosa</name>
    <dbReference type="NCBI Taxonomy" id="1606542"/>
    <lineage>
        <taxon>Eukaryota</taxon>
        <taxon>Sar</taxon>
        <taxon>Stramenopiles</taxon>
        <taxon>Ochrophyta</taxon>
        <taxon>Bolidophyceae</taxon>
        <taxon>Parmales</taxon>
        <taxon>Triparmaceae</taxon>
        <taxon>Triparma</taxon>
    </lineage>
</organism>
<dbReference type="PANTHER" id="PTHR46826:SF1">
    <property type="entry name" value="TVP38_TMEM64 FAMILY MEMBRANE PROTEIN YDJX"/>
    <property type="match status" value="1"/>
</dbReference>
<evidence type="ECO:0000256" key="1">
    <source>
        <dbReference type="SAM" id="MobiDB-lite"/>
    </source>
</evidence>
<sequence length="359" mass="38223">MPTAPRCEFLPILLLALLSITPASTFLTPNPLSSSAMSSGRIYRRFPSSYNSSPFSPAVSSLRLNLFNAKTKVDGVPDNEKGTKGTKGSLAKATAPGKNNNNDNIVDTLTTNDDEGNNNILATVSITFLTAIAAGAVLSHGVDSPSSIVLDNLKELTTNPKAFLTDAVQTIQNLGDLGYIYFAIIYIVAEILAIPAIPLTASAGYLFGTLKGTGVVLCSASVAAAVSFLIGRTFLRSYVESLVEDNPRFSAIDRAIGKEGFKVILLLRLSPIFPFALSNYLYGSTSVAFWEYFWGTLIGFTPGTFAYVYTGSVGKVLTDGDAMGGEEWYVYVGALAALVGFIKIVSDVATKIVQELEET</sequence>
<keyword evidence="6" id="KW-1185">Reference proteome</keyword>
<feature type="signal peptide" evidence="3">
    <location>
        <begin position="1"/>
        <end position="25"/>
    </location>
</feature>
<keyword evidence="2" id="KW-0472">Membrane</keyword>
<protein>
    <recommendedName>
        <fullName evidence="4">VTT domain-containing protein</fullName>
    </recommendedName>
</protein>
<evidence type="ECO:0000256" key="3">
    <source>
        <dbReference type="SAM" id="SignalP"/>
    </source>
</evidence>
<feature type="compositionally biased region" description="Basic and acidic residues" evidence="1">
    <location>
        <begin position="73"/>
        <end position="83"/>
    </location>
</feature>
<gene>
    <name evidence="5" type="ORF">TrVE_jg1692</name>
</gene>